<dbReference type="GO" id="GO:0006094">
    <property type="term" value="P:gluconeogenesis"/>
    <property type="evidence" value="ECO:0007669"/>
    <property type="project" value="UniProtKB-UniRule"/>
</dbReference>
<sequence length="301" mass="33287">MTTLHDYLESAGCDEGLTTLIELIALQAVPIREAFITHQSYASTENVYGEQQAAMDTWADERITMVLEESGLVRELSSEEQDEIRTFSDAKYDYAVVMDPMDGSSLIQTNLAVGTIVGIYDGGKVLQPGRHQVAALYMLYGPMTTLTITVGKGVYIFALDHTGVYRLLEAEVRMPEGNLYGTGGARPDWTDEHAEFITEIEKEGAKLRYTGSYVADFHQILKYGGIYCYPALKGKPDGKLRLMYEANPIGFIAEQAGGAITNGRQNLLDVEPGTAHQRTPIYVGSMNMIGRVRECFARREA</sequence>
<evidence type="ECO:0000256" key="6">
    <source>
        <dbReference type="ARBA" id="ARBA00024331"/>
    </source>
</evidence>
<comment type="similarity">
    <text evidence="2 7 8">Belongs to the FBPase class 1 family.</text>
</comment>
<evidence type="ECO:0000256" key="7">
    <source>
        <dbReference type="HAMAP-Rule" id="MF_01855"/>
    </source>
</evidence>
<dbReference type="InterPro" id="IPR028343">
    <property type="entry name" value="FBPtase"/>
</dbReference>
<dbReference type="InterPro" id="IPR033391">
    <property type="entry name" value="FBPase_N"/>
</dbReference>
<organism evidence="11 12">
    <name type="scientific">Methanofollis fontis</name>
    <dbReference type="NCBI Taxonomy" id="2052832"/>
    <lineage>
        <taxon>Archaea</taxon>
        <taxon>Methanobacteriati</taxon>
        <taxon>Methanobacteriota</taxon>
        <taxon>Stenosarchaea group</taxon>
        <taxon>Methanomicrobia</taxon>
        <taxon>Methanomicrobiales</taxon>
        <taxon>Methanomicrobiaceae</taxon>
        <taxon>Methanofollis</taxon>
    </lineage>
</organism>
<dbReference type="EC" id="3.1.3.11" evidence="7"/>
<evidence type="ECO:0000259" key="10">
    <source>
        <dbReference type="Pfam" id="PF18913"/>
    </source>
</evidence>
<dbReference type="Pfam" id="PF00316">
    <property type="entry name" value="FBPase"/>
    <property type="match status" value="1"/>
</dbReference>
<dbReference type="CDD" id="cd00354">
    <property type="entry name" value="FBPase"/>
    <property type="match status" value="1"/>
</dbReference>
<keyword evidence="4 7" id="KW-0378">Hydrolase</keyword>
<comment type="subcellular location">
    <subcellularLocation>
        <location evidence="7">Cytoplasm</location>
    </subcellularLocation>
</comment>
<dbReference type="EMBL" id="PGCL01000002">
    <property type="protein sequence ID" value="TAJ45026.1"/>
    <property type="molecule type" value="Genomic_DNA"/>
</dbReference>
<dbReference type="InterPro" id="IPR044015">
    <property type="entry name" value="FBPase_C_dom"/>
</dbReference>
<name>A0A483CYY3_9EURY</name>
<dbReference type="AlphaFoldDB" id="A0A483CYY3"/>
<evidence type="ECO:0000256" key="8">
    <source>
        <dbReference type="RuleBase" id="RU000508"/>
    </source>
</evidence>
<evidence type="ECO:0000313" key="11">
    <source>
        <dbReference type="EMBL" id="TAJ45026.1"/>
    </source>
</evidence>
<dbReference type="GO" id="GO:0005986">
    <property type="term" value="P:sucrose biosynthetic process"/>
    <property type="evidence" value="ECO:0007669"/>
    <property type="project" value="TreeGrafter"/>
</dbReference>
<dbReference type="GO" id="GO:0006000">
    <property type="term" value="P:fructose metabolic process"/>
    <property type="evidence" value="ECO:0007669"/>
    <property type="project" value="TreeGrafter"/>
</dbReference>
<dbReference type="PANTHER" id="PTHR11556:SF35">
    <property type="entry name" value="SEDOHEPTULOSE-1,7-BISPHOSPHATASE, CHLOROPLASTIC"/>
    <property type="match status" value="1"/>
</dbReference>
<evidence type="ECO:0000313" key="12">
    <source>
        <dbReference type="Proteomes" id="UP000292580"/>
    </source>
</evidence>
<evidence type="ECO:0000256" key="4">
    <source>
        <dbReference type="ARBA" id="ARBA00022801"/>
    </source>
</evidence>
<dbReference type="PRINTS" id="PR00115">
    <property type="entry name" value="F16BPHPHTASE"/>
</dbReference>
<feature type="domain" description="Fructose-1-6-bisphosphatase class 1 C-terminal" evidence="10">
    <location>
        <begin position="176"/>
        <end position="295"/>
    </location>
</feature>
<dbReference type="PANTHER" id="PTHR11556">
    <property type="entry name" value="FRUCTOSE-1,6-BISPHOSPHATASE-RELATED"/>
    <property type="match status" value="1"/>
</dbReference>
<dbReference type="Proteomes" id="UP000292580">
    <property type="component" value="Unassembled WGS sequence"/>
</dbReference>
<dbReference type="GO" id="GO:0005829">
    <property type="term" value="C:cytosol"/>
    <property type="evidence" value="ECO:0007669"/>
    <property type="project" value="TreeGrafter"/>
</dbReference>
<comment type="caution">
    <text evidence="7">Lacks conserved residue(s) required for the propagation of feature annotation.</text>
</comment>
<evidence type="ECO:0000256" key="2">
    <source>
        <dbReference type="ARBA" id="ARBA00010941"/>
    </source>
</evidence>
<dbReference type="GO" id="GO:0006002">
    <property type="term" value="P:fructose 6-phosphate metabolic process"/>
    <property type="evidence" value="ECO:0007669"/>
    <property type="project" value="TreeGrafter"/>
</dbReference>
<comment type="subunit">
    <text evidence="7">Homotetramer.</text>
</comment>
<keyword evidence="5 7" id="KW-0119">Carbohydrate metabolism</keyword>
<comment type="pathway">
    <text evidence="6">Carbohydrate biosynthesis.</text>
</comment>
<dbReference type="HAMAP" id="MF_01855">
    <property type="entry name" value="FBPase_class1"/>
    <property type="match status" value="1"/>
</dbReference>
<comment type="caution">
    <text evidence="11">The sequence shown here is derived from an EMBL/GenBank/DDBJ whole genome shotgun (WGS) entry which is preliminary data.</text>
</comment>
<dbReference type="Gene3D" id="3.40.190.80">
    <property type="match status" value="1"/>
</dbReference>
<dbReference type="Pfam" id="PF18913">
    <property type="entry name" value="FBPase_C"/>
    <property type="match status" value="1"/>
</dbReference>
<dbReference type="OrthoDB" id="146513at2157"/>
<gene>
    <name evidence="7" type="primary">fbp</name>
    <name evidence="11" type="ORF">CUJ86_05110</name>
</gene>
<dbReference type="PIRSF" id="PIRSF000904">
    <property type="entry name" value="FBPtase_SBPase"/>
    <property type="match status" value="1"/>
</dbReference>
<dbReference type="SUPFAM" id="SSF56655">
    <property type="entry name" value="Carbohydrate phosphatase"/>
    <property type="match status" value="1"/>
</dbReference>
<comment type="catalytic activity">
    <reaction evidence="1 7">
        <text>beta-D-fructose 1,6-bisphosphate + H2O = beta-D-fructose 6-phosphate + phosphate</text>
        <dbReference type="Rhea" id="RHEA:11064"/>
        <dbReference type="ChEBI" id="CHEBI:15377"/>
        <dbReference type="ChEBI" id="CHEBI:32966"/>
        <dbReference type="ChEBI" id="CHEBI:43474"/>
        <dbReference type="ChEBI" id="CHEBI:57634"/>
        <dbReference type="EC" id="3.1.3.11"/>
    </reaction>
</comment>
<keyword evidence="3 7" id="KW-0963">Cytoplasm</keyword>
<keyword evidence="12" id="KW-1185">Reference proteome</keyword>
<protein>
    <recommendedName>
        <fullName evidence="7">Fructose-1,6-bisphosphatase class 1</fullName>
        <shortName evidence="7">FBPase class 1</shortName>
        <ecNumber evidence="7">3.1.3.11</ecNumber>
    </recommendedName>
    <alternativeName>
        <fullName evidence="7">D-fructose-1,6-bisphosphate 1-phosphohydrolase class 1</fullName>
    </alternativeName>
</protein>
<evidence type="ECO:0000256" key="1">
    <source>
        <dbReference type="ARBA" id="ARBA00001273"/>
    </source>
</evidence>
<evidence type="ECO:0000256" key="3">
    <source>
        <dbReference type="ARBA" id="ARBA00022490"/>
    </source>
</evidence>
<dbReference type="GO" id="GO:0030388">
    <property type="term" value="P:fructose 1,6-bisphosphate metabolic process"/>
    <property type="evidence" value="ECO:0007669"/>
    <property type="project" value="TreeGrafter"/>
</dbReference>
<feature type="domain" description="Fructose-1-6-bisphosphatase class I N-terminal" evidence="9">
    <location>
        <begin position="28"/>
        <end position="166"/>
    </location>
</feature>
<evidence type="ECO:0000259" key="9">
    <source>
        <dbReference type="Pfam" id="PF00316"/>
    </source>
</evidence>
<dbReference type="RefSeq" id="WP_130646480.1">
    <property type="nucleotide sequence ID" value="NZ_PGCL01000002.1"/>
</dbReference>
<feature type="binding site" evidence="7">
    <location>
        <begin position="102"/>
        <end position="105"/>
    </location>
    <ligand>
        <name>substrate</name>
    </ligand>
</feature>
<reference evidence="11 12" key="1">
    <citation type="submission" date="2017-11" db="EMBL/GenBank/DDBJ databases">
        <title>Isolation and Characterization of Methanofollis Species from Methane Seep Offshore SW Taiwan.</title>
        <authorList>
            <person name="Teng N.-H."/>
            <person name="Lai M.-C."/>
            <person name="Chen S.-C."/>
        </authorList>
    </citation>
    <scope>NUCLEOTIDE SEQUENCE [LARGE SCALE GENOMIC DNA]</scope>
    <source>
        <strain evidence="11 12">FWC-SCC2</strain>
    </source>
</reference>
<feature type="binding site" evidence="7">
    <location>
        <position position="239"/>
    </location>
    <ligand>
        <name>substrate</name>
    </ligand>
</feature>
<dbReference type="InterPro" id="IPR000146">
    <property type="entry name" value="FBPase_class-1"/>
</dbReference>
<feature type="binding site" evidence="7">
    <location>
        <position position="209"/>
    </location>
    <ligand>
        <name>substrate</name>
    </ligand>
</feature>
<dbReference type="Gene3D" id="3.30.540.10">
    <property type="entry name" value="Fructose-1,6-Bisphosphatase, subunit A, domain 1"/>
    <property type="match status" value="1"/>
</dbReference>
<accession>A0A483CYY3</accession>
<evidence type="ECO:0000256" key="5">
    <source>
        <dbReference type="ARBA" id="ARBA00023277"/>
    </source>
</evidence>
<dbReference type="PIRSF" id="PIRSF500210">
    <property type="entry name" value="FBPtase"/>
    <property type="match status" value="1"/>
</dbReference>
<dbReference type="GO" id="GO:0042132">
    <property type="term" value="F:fructose 1,6-bisphosphate 1-phosphatase activity"/>
    <property type="evidence" value="ECO:0007669"/>
    <property type="project" value="UniProtKB-UniRule"/>
</dbReference>
<proteinExistence type="inferred from homology"/>